<evidence type="ECO:0000313" key="3">
    <source>
        <dbReference type="EMBL" id="EKY00080.1"/>
    </source>
</evidence>
<evidence type="ECO:0000256" key="2">
    <source>
        <dbReference type="SAM" id="Coils"/>
    </source>
</evidence>
<keyword evidence="2" id="KW-0175">Coiled coil</keyword>
<dbReference type="Proteomes" id="UP000010433">
    <property type="component" value="Unassembled WGS sequence"/>
</dbReference>
<dbReference type="SUPFAM" id="SSF56954">
    <property type="entry name" value="Outer membrane efflux proteins (OEP)"/>
    <property type="match status" value="1"/>
</dbReference>
<accession>L1N9X5</accession>
<dbReference type="PANTHER" id="PTHR30203">
    <property type="entry name" value="OUTER MEMBRANE CATION EFFLUX PROTEIN"/>
    <property type="match status" value="1"/>
</dbReference>
<gene>
    <name evidence="3" type="ORF">HMPREF9151_01378</name>
</gene>
<sequence length="454" mass="52261">MQGKNTAFEIGRISHWFSAYCKDDKKQTVILMKKMLYIAVLGVCFTSAKAQDSLQTYIRQAVQNNPETAELYNAYRAATAAAEGAGVLPDPELSLGLYPKPMEHIGGKQVMTFQLMQMLPWWGTLRAGREAKEWRAKAAYERLRQSGLGLAFQVRRQWYELWAVQERIKSLAENISLLKGIRQVALYEYKSATRMKGARLSDQMRLDAELARLEEQKTSLESQRELQRRQFNLLLHREETAAVHLPDNIRLQKLRETPWDEILRRSPQLSQTLAESNVYKAEAERARRQGMPMIGVGVEYMLNKKRDAHAIGVMPEMNGMDMWMPMVKISLPIYRRKTTSAMRAAHLMRVSAEAAYSRQVDELRARYLSIAQREDDVLRKIELYKKQTHLLESTLELMKTEYANGQTTLTDILQTSRELLDYALKKQEAYALHAAIAAEMEQLTGENEIQPNIQ</sequence>
<comment type="similarity">
    <text evidence="1">Belongs to the outer membrane factor (OMF) (TC 1.B.17) family.</text>
</comment>
<evidence type="ECO:0000256" key="1">
    <source>
        <dbReference type="ARBA" id="ARBA00007613"/>
    </source>
</evidence>
<dbReference type="InterPro" id="IPR003423">
    <property type="entry name" value="OMP_efflux"/>
</dbReference>
<dbReference type="AlphaFoldDB" id="L1N9X5"/>
<dbReference type="STRING" id="1127699.HMPREF9151_01378"/>
<dbReference type="Gene3D" id="1.20.1600.10">
    <property type="entry name" value="Outer membrane efflux proteins (OEP)"/>
    <property type="match status" value="1"/>
</dbReference>
<dbReference type="HOGENOM" id="CLU_012817_15_0_10"/>
<dbReference type="GO" id="GO:0015562">
    <property type="term" value="F:efflux transmembrane transporter activity"/>
    <property type="evidence" value="ECO:0007669"/>
    <property type="project" value="InterPro"/>
</dbReference>
<reference evidence="3 4" key="1">
    <citation type="submission" date="2012-05" db="EMBL/GenBank/DDBJ databases">
        <authorList>
            <person name="Weinstock G."/>
            <person name="Sodergren E."/>
            <person name="Lobos E.A."/>
            <person name="Fulton L."/>
            <person name="Fulton R."/>
            <person name="Courtney L."/>
            <person name="Fronick C."/>
            <person name="O'Laughlin M."/>
            <person name="Godfrey J."/>
            <person name="Wilson R.M."/>
            <person name="Miner T."/>
            <person name="Farmer C."/>
            <person name="Delehaunty K."/>
            <person name="Cordes M."/>
            <person name="Minx P."/>
            <person name="Tomlinson C."/>
            <person name="Chen J."/>
            <person name="Wollam A."/>
            <person name="Pepin K.H."/>
            <person name="Bhonagiri V."/>
            <person name="Zhang X."/>
            <person name="Suruliraj S."/>
            <person name="Warren W."/>
            <person name="Mitreva M."/>
            <person name="Mardis E.R."/>
            <person name="Wilson R.K."/>
        </authorList>
    </citation>
    <scope>NUCLEOTIDE SEQUENCE [LARGE SCALE GENOMIC DNA]</scope>
    <source>
        <strain evidence="3 4">F0055</strain>
    </source>
</reference>
<dbReference type="InterPro" id="IPR010131">
    <property type="entry name" value="MdtP/NodT-like"/>
</dbReference>
<keyword evidence="4" id="KW-1185">Reference proteome</keyword>
<feature type="coiled-coil region" evidence="2">
    <location>
        <begin position="203"/>
        <end position="230"/>
    </location>
</feature>
<dbReference type="Pfam" id="PF02321">
    <property type="entry name" value="OEP"/>
    <property type="match status" value="1"/>
</dbReference>
<name>L1N9X5_9BACT</name>
<evidence type="ECO:0000313" key="4">
    <source>
        <dbReference type="Proteomes" id="UP000010433"/>
    </source>
</evidence>
<organism evidence="3 4">
    <name type="scientific">Hoylesella saccharolytica F0055</name>
    <dbReference type="NCBI Taxonomy" id="1127699"/>
    <lineage>
        <taxon>Bacteria</taxon>
        <taxon>Pseudomonadati</taxon>
        <taxon>Bacteroidota</taxon>
        <taxon>Bacteroidia</taxon>
        <taxon>Bacteroidales</taxon>
        <taxon>Prevotellaceae</taxon>
        <taxon>Hoylesella</taxon>
    </lineage>
</organism>
<dbReference type="PATRIC" id="fig|1127699.3.peg.1274"/>
<dbReference type="EMBL" id="AMEP01000091">
    <property type="protein sequence ID" value="EKY00080.1"/>
    <property type="molecule type" value="Genomic_DNA"/>
</dbReference>
<protein>
    <submittedName>
        <fullName evidence="3">Outer membrane efflux protein</fullName>
    </submittedName>
</protein>
<comment type="caution">
    <text evidence="3">The sequence shown here is derived from an EMBL/GenBank/DDBJ whole genome shotgun (WGS) entry which is preliminary data.</text>
</comment>
<proteinExistence type="inferred from homology"/>